<feature type="region of interest" description="Disordered" evidence="1">
    <location>
        <begin position="18"/>
        <end position="37"/>
    </location>
</feature>
<feature type="region of interest" description="Disordered" evidence="1">
    <location>
        <begin position="102"/>
        <end position="123"/>
    </location>
</feature>
<gene>
    <name evidence="2" type="ORF">E2C01_087695</name>
</gene>
<protein>
    <submittedName>
        <fullName evidence="2">Uncharacterized protein</fullName>
    </submittedName>
</protein>
<name>A0A5B7JHZ4_PORTR</name>
<keyword evidence="3" id="KW-1185">Reference proteome</keyword>
<dbReference type="Proteomes" id="UP000324222">
    <property type="component" value="Unassembled WGS sequence"/>
</dbReference>
<evidence type="ECO:0000313" key="3">
    <source>
        <dbReference type="Proteomes" id="UP000324222"/>
    </source>
</evidence>
<comment type="caution">
    <text evidence="2">The sequence shown here is derived from an EMBL/GenBank/DDBJ whole genome shotgun (WGS) entry which is preliminary data.</text>
</comment>
<evidence type="ECO:0000313" key="2">
    <source>
        <dbReference type="EMBL" id="MPC92598.1"/>
    </source>
</evidence>
<proteinExistence type="predicted"/>
<sequence>MDSKLSFDHHLVSVAQGLLDGDTPMSSEASTERRGSHATVLGIAQNTEDEWELSQCCTKLRYSKHLTSRRFGSPGEVNALREWQYAKSSCRCHSVTYQQACTHDSERHQDVHPAEEVRRPRLA</sequence>
<dbReference type="AlphaFoldDB" id="A0A5B7JHZ4"/>
<dbReference type="EMBL" id="VSRR010091858">
    <property type="protein sequence ID" value="MPC92598.1"/>
    <property type="molecule type" value="Genomic_DNA"/>
</dbReference>
<organism evidence="2 3">
    <name type="scientific">Portunus trituberculatus</name>
    <name type="common">Swimming crab</name>
    <name type="synonym">Neptunus trituberculatus</name>
    <dbReference type="NCBI Taxonomy" id="210409"/>
    <lineage>
        <taxon>Eukaryota</taxon>
        <taxon>Metazoa</taxon>
        <taxon>Ecdysozoa</taxon>
        <taxon>Arthropoda</taxon>
        <taxon>Crustacea</taxon>
        <taxon>Multicrustacea</taxon>
        <taxon>Malacostraca</taxon>
        <taxon>Eumalacostraca</taxon>
        <taxon>Eucarida</taxon>
        <taxon>Decapoda</taxon>
        <taxon>Pleocyemata</taxon>
        <taxon>Brachyura</taxon>
        <taxon>Eubrachyura</taxon>
        <taxon>Portunoidea</taxon>
        <taxon>Portunidae</taxon>
        <taxon>Portuninae</taxon>
        <taxon>Portunus</taxon>
    </lineage>
</organism>
<feature type="compositionally biased region" description="Basic and acidic residues" evidence="1">
    <location>
        <begin position="103"/>
        <end position="123"/>
    </location>
</feature>
<reference evidence="2 3" key="1">
    <citation type="submission" date="2019-05" db="EMBL/GenBank/DDBJ databases">
        <title>Another draft genome of Portunus trituberculatus and its Hox gene families provides insights of decapod evolution.</title>
        <authorList>
            <person name="Jeong J.-H."/>
            <person name="Song I."/>
            <person name="Kim S."/>
            <person name="Choi T."/>
            <person name="Kim D."/>
            <person name="Ryu S."/>
            <person name="Kim W."/>
        </authorList>
    </citation>
    <scope>NUCLEOTIDE SEQUENCE [LARGE SCALE GENOMIC DNA]</scope>
    <source>
        <tissue evidence="2">Muscle</tissue>
    </source>
</reference>
<accession>A0A5B7JHZ4</accession>
<evidence type="ECO:0000256" key="1">
    <source>
        <dbReference type="SAM" id="MobiDB-lite"/>
    </source>
</evidence>